<reference evidence="3" key="1">
    <citation type="submission" date="2016-10" db="EMBL/GenBank/DDBJ databases">
        <authorList>
            <person name="Varghese N."/>
            <person name="Submissions S."/>
        </authorList>
    </citation>
    <scope>NUCLEOTIDE SEQUENCE [LARGE SCALE GENOMIC DNA]</scope>
    <source>
        <strain evidence="3">Gh-48</strain>
    </source>
</reference>
<dbReference type="PANTHER" id="PTHR43581:SF4">
    <property type="entry name" value="ATP_GTP PHOSPHATASE"/>
    <property type="match status" value="1"/>
</dbReference>
<dbReference type="InterPro" id="IPR051396">
    <property type="entry name" value="Bact_Antivir_Def_Nuclease"/>
</dbReference>
<dbReference type="EMBL" id="FOCL01000005">
    <property type="protein sequence ID" value="SEO11404.1"/>
    <property type="molecule type" value="Genomic_DNA"/>
</dbReference>
<protein>
    <submittedName>
        <fullName evidence="2">AAA domain-containing protein</fullName>
    </submittedName>
</protein>
<evidence type="ECO:0000313" key="2">
    <source>
        <dbReference type="EMBL" id="SEO11404.1"/>
    </source>
</evidence>
<name>A0A1H8M1W7_9SPHI</name>
<proteinExistence type="predicted"/>
<dbReference type="AlphaFoldDB" id="A0A1H8M1W7"/>
<evidence type="ECO:0000313" key="3">
    <source>
        <dbReference type="Proteomes" id="UP000198942"/>
    </source>
</evidence>
<dbReference type="PANTHER" id="PTHR43581">
    <property type="entry name" value="ATP/GTP PHOSPHATASE"/>
    <property type="match status" value="1"/>
</dbReference>
<sequence>MLNLQNISAAKARLNSYDPLTFSSSDNSFRYFLNKLKVNEFRHISGLEITFDHPITVISGTNKIGKTSILLLIACSHYNFNKYDSTKPETVLRRHTWRDVLTFTNYESSTRNYSYEMSWRTGTELRNGEGKRISTSQAWTGLGKFSATNRTNAQIRDKHVRLIDLERLLPARNFSNSLIRKIAGATGVRVDGDVEQAFAYVLDIHVPLEITKIGSHINKVAYLISYADEPYSSYNAASGEESLLNILVDIFDSPRDSLIIIDEIEAGFHPSIQRKLADIIQYVSWHFKKQFILTSHSPSLLSAFPQKSRKFISKNDNGTYETISEISVNAAFSKMDSKAYPLVQLYCEDDEAEYIIRNMLISINQTKKSFDKLVNIIKSGPINEVRNDYLRHKRNFTQMCLKVGYCCVFDGDYRNHTDYSSFHDNPSEFTFFLYPFTAPEKFLVKSYLNTNQNVQLSSALNFIDHHSLFQEMANLGLAVDKDQARHICWETFKQTAEYTTLLVEFTKFIFRTTQHFSKLSD</sequence>
<dbReference type="GO" id="GO:0005524">
    <property type="term" value="F:ATP binding"/>
    <property type="evidence" value="ECO:0007669"/>
    <property type="project" value="InterPro"/>
</dbReference>
<gene>
    <name evidence="2" type="ORF">SAMN05192574_105354</name>
</gene>
<dbReference type="Gene3D" id="3.40.50.300">
    <property type="entry name" value="P-loop containing nucleotide triphosphate hydrolases"/>
    <property type="match status" value="1"/>
</dbReference>
<feature type="domain" description="ATPase AAA-type core" evidence="1">
    <location>
        <begin position="55"/>
        <end position="302"/>
    </location>
</feature>
<dbReference type="InterPro" id="IPR027417">
    <property type="entry name" value="P-loop_NTPase"/>
</dbReference>
<dbReference type="InterPro" id="IPR003959">
    <property type="entry name" value="ATPase_AAA_core"/>
</dbReference>
<dbReference type="RefSeq" id="WP_091212201.1">
    <property type="nucleotide sequence ID" value="NZ_FOCL01000005.1"/>
</dbReference>
<dbReference type="Pfam" id="PF13304">
    <property type="entry name" value="AAA_21"/>
    <property type="match status" value="1"/>
</dbReference>
<evidence type="ECO:0000259" key="1">
    <source>
        <dbReference type="Pfam" id="PF13304"/>
    </source>
</evidence>
<dbReference type="STRING" id="551995.SAMN05192574_105354"/>
<organism evidence="2 3">
    <name type="scientific">Mucilaginibacter gossypiicola</name>
    <dbReference type="NCBI Taxonomy" id="551995"/>
    <lineage>
        <taxon>Bacteria</taxon>
        <taxon>Pseudomonadati</taxon>
        <taxon>Bacteroidota</taxon>
        <taxon>Sphingobacteriia</taxon>
        <taxon>Sphingobacteriales</taxon>
        <taxon>Sphingobacteriaceae</taxon>
        <taxon>Mucilaginibacter</taxon>
    </lineage>
</organism>
<dbReference type="Proteomes" id="UP000198942">
    <property type="component" value="Unassembled WGS sequence"/>
</dbReference>
<dbReference type="GO" id="GO:0016887">
    <property type="term" value="F:ATP hydrolysis activity"/>
    <property type="evidence" value="ECO:0007669"/>
    <property type="project" value="InterPro"/>
</dbReference>
<keyword evidence="3" id="KW-1185">Reference proteome</keyword>
<dbReference type="OrthoDB" id="997844at2"/>
<accession>A0A1H8M1W7</accession>
<dbReference type="SUPFAM" id="SSF52540">
    <property type="entry name" value="P-loop containing nucleoside triphosphate hydrolases"/>
    <property type="match status" value="1"/>
</dbReference>